<dbReference type="EMBL" id="CP013243">
    <property type="protein sequence ID" value="APH16406.1"/>
    <property type="molecule type" value="Genomic_DNA"/>
</dbReference>
<accession>A0A1L3NJT2</accession>
<evidence type="ECO:0000256" key="1">
    <source>
        <dbReference type="SAM" id="Phobius"/>
    </source>
</evidence>
<feature type="transmembrane region" description="Helical" evidence="1">
    <location>
        <begin position="12"/>
        <end position="30"/>
    </location>
</feature>
<dbReference type="Proteomes" id="UP000182204">
    <property type="component" value="Chromosome"/>
</dbReference>
<evidence type="ECO:0000313" key="2">
    <source>
        <dbReference type="EMBL" id="APH16406.1"/>
    </source>
</evidence>
<name>A0A1L3NJT2_CLOSG</name>
<proteinExistence type="predicted"/>
<evidence type="ECO:0000313" key="3">
    <source>
        <dbReference type="Proteomes" id="UP000182204"/>
    </source>
</evidence>
<keyword evidence="1" id="KW-0812">Transmembrane</keyword>
<dbReference type="AlphaFoldDB" id="A0A1L3NJT2"/>
<keyword evidence="1" id="KW-1133">Transmembrane helix</keyword>
<protein>
    <submittedName>
        <fullName evidence="2">Uncharacterized protein</fullName>
    </submittedName>
</protein>
<keyword evidence="1" id="KW-0472">Membrane</keyword>
<sequence length="58" mass="6760">MKLKNLNKERIFKAIILSLLIGNIILNVFTNNEMKKLRRHGLAVRVEAVQKMIDNNEL</sequence>
<gene>
    <name evidence="2" type="ORF">NPD5_2594</name>
</gene>
<dbReference type="RefSeq" id="WP_155119548.1">
    <property type="nucleotide sequence ID" value="NZ_CP013243.1"/>
</dbReference>
<organism evidence="2 3">
    <name type="scientific">Clostridium sporogenes</name>
    <dbReference type="NCBI Taxonomy" id="1509"/>
    <lineage>
        <taxon>Bacteria</taxon>
        <taxon>Bacillati</taxon>
        <taxon>Bacillota</taxon>
        <taxon>Clostridia</taxon>
        <taxon>Eubacteriales</taxon>
        <taxon>Clostridiaceae</taxon>
        <taxon>Clostridium</taxon>
    </lineage>
</organism>
<reference evidence="2 3" key="1">
    <citation type="submission" date="2015-11" db="EMBL/GenBank/DDBJ databases">
        <authorList>
            <person name="Hill K.K."/>
            <person name="Shirey T.B."/>
            <person name="Raphael B."/>
            <person name="Daligault H.E."/>
            <person name="Davenport K.W."/>
            <person name="Bruce D.C."/>
            <person name="Foley B.T."/>
            <person name="Johnson S.L."/>
        </authorList>
    </citation>
    <scope>NUCLEOTIDE SEQUENCE [LARGE SCALE GENOMIC DNA]</scope>
    <source>
        <strain evidence="2 3">CDC_1632</strain>
    </source>
</reference>